<dbReference type="Gene3D" id="3.40.50.300">
    <property type="entry name" value="P-loop containing nucleotide triphosphate hydrolases"/>
    <property type="match status" value="1"/>
</dbReference>
<reference evidence="3" key="1">
    <citation type="submission" date="2020-03" db="EMBL/GenBank/DDBJ databases">
        <title>Ferranicluibacter endophyticum gen. nov., sp. nov., a new genus isolated from Rubus ulmifolius Schott. stem.</title>
        <authorList>
            <person name="Roca-Couso R."/>
            <person name="Flores-Felix J.D."/>
            <person name="Igual J.M."/>
            <person name="Rivas R."/>
        </authorList>
    </citation>
    <scope>NUCLEOTIDE SEQUENCE</scope>
    <source>
        <strain evidence="3">CRRU44</strain>
    </source>
</reference>
<dbReference type="InterPro" id="IPR027417">
    <property type="entry name" value="P-loop_NTPase"/>
</dbReference>
<dbReference type="Proteomes" id="UP001155840">
    <property type="component" value="Unassembled WGS sequence"/>
</dbReference>
<keyword evidence="4" id="KW-1185">Reference proteome</keyword>
<evidence type="ECO:0000313" key="4">
    <source>
        <dbReference type="Proteomes" id="UP001155840"/>
    </source>
</evidence>
<evidence type="ECO:0000256" key="1">
    <source>
        <dbReference type="SAM" id="MobiDB-lite"/>
    </source>
</evidence>
<feature type="compositionally biased region" description="Polar residues" evidence="1">
    <location>
        <begin position="273"/>
        <end position="283"/>
    </location>
</feature>
<evidence type="ECO:0000313" key="3">
    <source>
        <dbReference type="EMBL" id="NHT75954.1"/>
    </source>
</evidence>
<accession>A0AA43ZDQ0</accession>
<organism evidence="3 4">
    <name type="scientific">Ferranicluibacter rubi</name>
    <dbReference type="NCBI Taxonomy" id="2715133"/>
    <lineage>
        <taxon>Bacteria</taxon>
        <taxon>Pseudomonadati</taxon>
        <taxon>Pseudomonadota</taxon>
        <taxon>Alphaproteobacteria</taxon>
        <taxon>Hyphomicrobiales</taxon>
        <taxon>Rhizobiaceae</taxon>
        <taxon>Ferranicluibacter</taxon>
    </lineage>
</organism>
<sequence length="372" mass="41398">MNTFTDGVRDDTSLIIGVAGPSGSGKTVSALLLALGLAGDEPIAFIDTEGGRARHYFPTPFDTRPQSELLREFLFRVKYMDMRPPFSPKAIWLAINEAVDKVGARVVVIDSASDEWEGVGGLHDMHTAEMVRLAKKPYESFADWEMHKFNFPAWAVPKSEHKTHLMKNLRQVRAHVIFCFRAREVTKPVEIEDHNGRKKMTVQNIGWQPICEQNMLYDMTISFMVTPDAKGVPLMQNGEFYGKLNAPYAQFFQPGKQVSMETGRRLRAWARGENTNPVAQPAQTKPAADAGAEQTSQASAPNNSVLLAYHQALASEIDRESLMATHAREKVKLTEQYLVDIGKQILSAHNDRLKGHADADATNTYVTGLIEG</sequence>
<comment type="caution">
    <text evidence="3">The sequence shown here is derived from an EMBL/GenBank/DDBJ whole genome shotgun (WGS) entry which is preliminary data.</text>
</comment>
<proteinExistence type="predicted"/>
<dbReference type="AlphaFoldDB" id="A0AA43ZDQ0"/>
<dbReference type="SUPFAM" id="SSF52540">
    <property type="entry name" value="P-loop containing nucleoside triphosphate hydrolases"/>
    <property type="match status" value="1"/>
</dbReference>
<gene>
    <name evidence="2" type="ORF">G8E10_09065</name>
    <name evidence="3" type="ORF">G8E10_09400</name>
</gene>
<dbReference type="EMBL" id="JAANCM010000004">
    <property type="protein sequence ID" value="NHT75894.1"/>
    <property type="molecule type" value="Genomic_DNA"/>
</dbReference>
<name>A0AA43ZDQ0_9HYPH</name>
<feature type="region of interest" description="Disordered" evidence="1">
    <location>
        <begin position="273"/>
        <end position="301"/>
    </location>
</feature>
<dbReference type="Pfam" id="PF13479">
    <property type="entry name" value="AAA_24"/>
    <property type="match status" value="1"/>
</dbReference>
<evidence type="ECO:0000313" key="2">
    <source>
        <dbReference type="EMBL" id="NHT75894.1"/>
    </source>
</evidence>
<protein>
    <submittedName>
        <fullName evidence="3">AAA family ATPase</fullName>
    </submittedName>
</protein>
<dbReference type="EMBL" id="JAANCM010000004">
    <property type="protein sequence ID" value="NHT75954.1"/>
    <property type="molecule type" value="Genomic_DNA"/>
</dbReference>
<dbReference type="RefSeq" id="WP_167128221.1">
    <property type="nucleotide sequence ID" value="NZ_JAANCM010000004.1"/>
</dbReference>